<dbReference type="InterPro" id="IPR006600">
    <property type="entry name" value="HTH_CenpB_DNA-bd_dom"/>
</dbReference>
<dbReference type="GO" id="GO:0005634">
    <property type="term" value="C:nucleus"/>
    <property type="evidence" value="ECO:0007669"/>
    <property type="project" value="UniProtKB-SubCell"/>
</dbReference>
<feature type="domain" description="HTH CENPB-type" evidence="3">
    <location>
        <begin position="31"/>
        <end position="102"/>
    </location>
</feature>
<gene>
    <name evidence="4" type="ORF">QE152_g11232</name>
</gene>
<protein>
    <submittedName>
        <fullName evidence="4">Tc5 transposase DNA-binding domain</fullName>
    </submittedName>
</protein>
<dbReference type="PROSITE" id="PS51253">
    <property type="entry name" value="HTH_CENPB"/>
    <property type="match status" value="1"/>
</dbReference>
<dbReference type="SUPFAM" id="SSF46689">
    <property type="entry name" value="Homeodomain-like"/>
    <property type="match status" value="1"/>
</dbReference>
<evidence type="ECO:0000259" key="3">
    <source>
        <dbReference type="PROSITE" id="PS51253"/>
    </source>
</evidence>
<sequence length="124" mass="13830">MHVQSIWDIFDIHFNLPSTDIALNGHILSVEKIEDIISTGTRIDEITLKWFSAAGNKNIPVSGTMISEKVTAAAESFDVQDFKAPSDWLEKFGKRHAIAYESICGEVADVNPVDAESLQYNYLQ</sequence>
<evidence type="ECO:0000313" key="5">
    <source>
        <dbReference type="Proteomes" id="UP001458880"/>
    </source>
</evidence>
<comment type="caution">
    <text evidence="4">The sequence shown here is derived from an EMBL/GenBank/DDBJ whole genome shotgun (WGS) entry which is preliminary data.</text>
</comment>
<keyword evidence="5" id="KW-1185">Reference proteome</keyword>
<dbReference type="Gene3D" id="1.10.10.60">
    <property type="entry name" value="Homeodomain-like"/>
    <property type="match status" value="1"/>
</dbReference>
<dbReference type="InterPro" id="IPR009057">
    <property type="entry name" value="Homeodomain-like_sf"/>
</dbReference>
<proteinExistence type="predicted"/>
<dbReference type="EMBL" id="JASPKY010000108">
    <property type="protein sequence ID" value="KAK9736788.1"/>
    <property type="molecule type" value="Genomic_DNA"/>
</dbReference>
<accession>A0AAW1LLM5</accession>
<name>A0AAW1LLM5_POPJA</name>
<keyword evidence="2 4" id="KW-0238">DNA-binding</keyword>
<dbReference type="Pfam" id="PF03221">
    <property type="entry name" value="HTH_Tnp_Tc5"/>
    <property type="match status" value="1"/>
</dbReference>
<dbReference type="AlphaFoldDB" id="A0AAW1LLM5"/>
<comment type="subcellular location">
    <subcellularLocation>
        <location evidence="1">Nucleus</location>
    </subcellularLocation>
</comment>
<dbReference type="Proteomes" id="UP001458880">
    <property type="component" value="Unassembled WGS sequence"/>
</dbReference>
<evidence type="ECO:0000313" key="4">
    <source>
        <dbReference type="EMBL" id="KAK9736788.1"/>
    </source>
</evidence>
<evidence type="ECO:0000256" key="2">
    <source>
        <dbReference type="ARBA" id="ARBA00023125"/>
    </source>
</evidence>
<organism evidence="4 5">
    <name type="scientific">Popillia japonica</name>
    <name type="common">Japanese beetle</name>
    <dbReference type="NCBI Taxonomy" id="7064"/>
    <lineage>
        <taxon>Eukaryota</taxon>
        <taxon>Metazoa</taxon>
        <taxon>Ecdysozoa</taxon>
        <taxon>Arthropoda</taxon>
        <taxon>Hexapoda</taxon>
        <taxon>Insecta</taxon>
        <taxon>Pterygota</taxon>
        <taxon>Neoptera</taxon>
        <taxon>Endopterygota</taxon>
        <taxon>Coleoptera</taxon>
        <taxon>Polyphaga</taxon>
        <taxon>Scarabaeiformia</taxon>
        <taxon>Scarabaeidae</taxon>
        <taxon>Rutelinae</taxon>
        <taxon>Popillia</taxon>
    </lineage>
</organism>
<reference evidence="4 5" key="1">
    <citation type="journal article" date="2024" name="BMC Genomics">
        <title>De novo assembly and annotation of Popillia japonica's genome with initial clues to its potential as an invasive pest.</title>
        <authorList>
            <person name="Cucini C."/>
            <person name="Boschi S."/>
            <person name="Funari R."/>
            <person name="Cardaioli E."/>
            <person name="Iannotti N."/>
            <person name="Marturano G."/>
            <person name="Paoli F."/>
            <person name="Bruttini M."/>
            <person name="Carapelli A."/>
            <person name="Frati F."/>
            <person name="Nardi F."/>
        </authorList>
    </citation>
    <scope>NUCLEOTIDE SEQUENCE [LARGE SCALE GENOMIC DNA]</scope>
    <source>
        <strain evidence="4">DMR45628</strain>
    </source>
</reference>
<dbReference type="GO" id="GO:0003677">
    <property type="term" value="F:DNA binding"/>
    <property type="evidence" value="ECO:0007669"/>
    <property type="project" value="UniProtKB-KW"/>
</dbReference>
<evidence type="ECO:0000256" key="1">
    <source>
        <dbReference type="ARBA" id="ARBA00004123"/>
    </source>
</evidence>